<dbReference type="InterPro" id="IPR008978">
    <property type="entry name" value="HSP20-like_chaperone"/>
</dbReference>
<dbReference type="OrthoDB" id="1431247at2759"/>
<accession>A0A4Y7TKT0</accession>
<evidence type="ECO:0000313" key="3">
    <source>
        <dbReference type="EMBL" id="TEB34776.1"/>
    </source>
</evidence>
<feature type="region of interest" description="Disordered" evidence="1">
    <location>
        <begin position="113"/>
        <end position="139"/>
    </location>
</feature>
<sequence>MPPNNQYQRRDFSSHHDRQGRSPTTPAVTGIDYPSLIEDGSTDIDSRGPKGYGGGQQFYTLPNVAASSIDGAHDPPSNSSSLDQVWGAIRQQKERRMAKEKPKVQSLEEVTQELLVSDQPPPRSIPLMESQSSVPKSLKKHKSICNMRESTDGRSIVATFELPLEVAKPDIHVSFQRNKLVLTWEIGEIEEWMEDGVLNRERTLKHFHRTIPLPEGTRFEEIHAQMTNRGLILRYPNMRTYRVEPRSRSGDS</sequence>
<evidence type="ECO:0000259" key="2">
    <source>
        <dbReference type="Pfam" id="PF00011"/>
    </source>
</evidence>
<dbReference type="Gene3D" id="2.60.40.790">
    <property type="match status" value="1"/>
</dbReference>
<dbReference type="InterPro" id="IPR002068">
    <property type="entry name" value="A-crystallin/Hsp20_dom"/>
</dbReference>
<dbReference type="SUPFAM" id="SSF49764">
    <property type="entry name" value="HSP20-like chaperones"/>
    <property type="match status" value="1"/>
</dbReference>
<feature type="region of interest" description="Disordered" evidence="1">
    <location>
        <begin position="1"/>
        <end position="59"/>
    </location>
</feature>
<comment type="caution">
    <text evidence="3">The sequence shown here is derived from an EMBL/GenBank/DDBJ whole genome shotgun (WGS) entry which is preliminary data.</text>
</comment>
<keyword evidence="4" id="KW-1185">Reference proteome</keyword>
<protein>
    <recommendedName>
        <fullName evidence="2">SHSP domain-containing protein</fullName>
    </recommendedName>
</protein>
<feature type="compositionally biased region" description="Basic and acidic residues" evidence="1">
    <location>
        <begin position="8"/>
        <end position="20"/>
    </location>
</feature>
<dbReference type="EMBL" id="QPFP01000009">
    <property type="protein sequence ID" value="TEB34776.1"/>
    <property type="molecule type" value="Genomic_DNA"/>
</dbReference>
<evidence type="ECO:0000256" key="1">
    <source>
        <dbReference type="SAM" id="MobiDB-lite"/>
    </source>
</evidence>
<dbReference type="CDD" id="cd06464">
    <property type="entry name" value="ACD_sHsps-like"/>
    <property type="match status" value="1"/>
</dbReference>
<dbReference type="Proteomes" id="UP000298030">
    <property type="component" value="Unassembled WGS sequence"/>
</dbReference>
<name>A0A4Y7TKT0_COPMI</name>
<organism evidence="3 4">
    <name type="scientific">Coprinellus micaceus</name>
    <name type="common">Glistening ink-cap mushroom</name>
    <name type="synonym">Coprinus micaceus</name>
    <dbReference type="NCBI Taxonomy" id="71717"/>
    <lineage>
        <taxon>Eukaryota</taxon>
        <taxon>Fungi</taxon>
        <taxon>Dikarya</taxon>
        <taxon>Basidiomycota</taxon>
        <taxon>Agaricomycotina</taxon>
        <taxon>Agaricomycetes</taxon>
        <taxon>Agaricomycetidae</taxon>
        <taxon>Agaricales</taxon>
        <taxon>Agaricineae</taxon>
        <taxon>Psathyrellaceae</taxon>
        <taxon>Coprinellus</taxon>
    </lineage>
</organism>
<dbReference type="Pfam" id="PF00011">
    <property type="entry name" value="HSP20"/>
    <property type="match status" value="1"/>
</dbReference>
<proteinExistence type="predicted"/>
<feature type="domain" description="SHSP" evidence="2">
    <location>
        <begin position="165"/>
        <end position="231"/>
    </location>
</feature>
<evidence type="ECO:0000313" key="4">
    <source>
        <dbReference type="Proteomes" id="UP000298030"/>
    </source>
</evidence>
<gene>
    <name evidence="3" type="ORF">FA13DRAFT_1625897</name>
</gene>
<dbReference type="STRING" id="71717.A0A4Y7TKT0"/>
<dbReference type="AlphaFoldDB" id="A0A4Y7TKT0"/>
<reference evidence="3 4" key="1">
    <citation type="journal article" date="2019" name="Nat. Ecol. Evol.">
        <title>Megaphylogeny resolves global patterns of mushroom evolution.</title>
        <authorList>
            <person name="Varga T."/>
            <person name="Krizsan K."/>
            <person name="Foldi C."/>
            <person name="Dima B."/>
            <person name="Sanchez-Garcia M."/>
            <person name="Sanchez-Ramirez S."/>
            <person name="Szollosi G.J."/>
            <person name="Szarkandi J.G."/>
            <person name="Papp V."/>
            <person name="Albert L."/>
            <person name="Andreopoulos W."/>
            <person name="Angelini C."/>
            <person name="Antonin V."/>
            <person name="Barry K.W."/>
            <person name="Bougher N.L."/>
            <person name="Buchanan P."/>
            <person name="Buyck B."/>
            <person name="Bense V."/>
            <person name="Catcheside P."/>
            <person name="Chovatia M."/>
            <person name="Cooper J."/>
            <person name="Damon W."/>
            <person name="Desjardin D."/>
            <person name="Finy P."/>
            <person name="Geml J."/>
            <person name="Haridas S."/>
            <person name="Hughes K."/>
            <person name="Justo A."/>
            <person name="Karasinski D."/>
            <person name="Kautmanova I."/>
            <person name="Kiss B."/>
            <person name="Kocsube S."/>
            <person name="Kotiranta H."/>
            <person name="LaButti K.M."/>
            <person name="Lechner B.E."/>
            <person name="Liimatainen K."/>
            <person name="Lipzen A."/>
            <person name="Lukacs Z."/>
            <person name="Mihaltcheva S."/>
            <person name="Morgado L.N."/>
            <person name="Niskanen T."/>
            <person name="Noordeloos M.E."/>
            <person name="Ohm R.A."/>
            <person name="Ortiz-Santana B."/>
            <person name="Ovrebo C."/>
            <person name="Racz N."/>
            <person name="Riley R."/>
            <person name="Savchenko A."/>
            <person name="Shiryaev A."/>
            <person name="Soop K."/>
            <person name="Spirin V."/>
            <person name="Szebenyi C."/>
            <person name="Tomsovsky M."/>
            <person name="Tulloss R.E."/>
            <person name="Uehling J."/>
            <person name="Grigoriev I.V."/>
            <person name="Vagvolgyi C."/>
            <person name="Papp T."/>
            <person name="Martin F.M."/>
            <person name="Miettinen O."/>
            <person name="Hibbett D.S."/>
            <person name="Nagy L.G."/>
        </authorList>
    </citation>
    <scope>NUCLEOTIDE SEQUENCE [LARGE SCALE GENOMIC DNA]</scope>
    <source>
        <strain evidence="3 4">FP101781</strain>
    </source>
</reference>